<feature type="compositionally biased region" description="Polar residues" evidence="1">
    <location>
        <begin position="249"/>
        <end position="258"/>
    </location>
</feature>
<evidence type="ECO:0000313" key="2">
    <source>
        <dbReference type="EMBL" id="ACU61984.1"/>
    </source>
</evidence>
<evidence type="ECO:0000313" key="3">
    <source>
        <dbReference type="Proteomes" id="UP000002215"/>
    </source>
</evidence>
<feature type="compositionally biased region" description="Polar residues" evidence="1">
    <location>
        <begin position="138"/>
        <end position="165"/>
    </location>
</feature>
<dbReference type="OrthoDB" id="644873at2"/>
<proteinExistence type="predicted"/>
<sequence length="597" mass="63683">MSEQNLSDKFLNSEESGIPIPPVEQGWSAMQHMLDKAMPVHTPSSPTAPKPTPKPGAAVIKGLLKGVLISGTAVTVSVSGWWLYKHSGQTKDTHPAIVQPAADSPAADAVQLSVDSSYSAITPSLSDSNHMKEGLPETDQTQPAATHQAQDAIANSTEEQSQTVTGAGRRAQVAQGTADSKSDQAVATTRVSDGTAKTGNNAAATPGKTNNASQQANAYIKQSTTGNTSRPSRLLTQRNTSNGDHKTSAGLSSNQQPAITDPVIPSGRQQTPRAGSPQLPGAGKPPAASGVNNEAKQPSFAGNYPQQKAAKPETGEANNDASATGTPTSKNPLLPADRNRTSSDLSVPASTSSWILEPVKQPDQSRNVSLLHNSKDRNKIATAAVPSHKREIRAAWNLYGQLPVAIPLEGNTYYFTGPDGKKQYWRLLIPSLRIERVIGSVALSADIMPAINTILPSNEHHSRTAGGRFPQYDTIRSVIKQHGTGLTLQVHYSLTPHLKISAGAQLSLLGKAAVAQTLADTLNKRGATILRAATQTETDSLVHRRISGLAEVYYEFGKWQTGVRTIIPFTNTGLQKNWPIKTPVQVELLFRRRLFTR</sequence>
<protein>
    <submittedName>
        <fullName evidence="2">Uncharacterized protein</fullName>
    </submittedName>
</protein>
<name>A0A979GWG6_CHIPD</name>
<feature type="region of interest" description="Disordered" evidence="1">
    <location>
        <begin position="1"/>
        <end position="23"/>
    </location>
</feature>
<gene>
    <name evidence="2" type="ordered locus">Cpin_4542</name>
</gene>
<dbReference type="KEGG" id="cpi:Cpin_4542"/>
<reference evidence="3" key="1">
    <citation type="submission" date="2009-08" db="EMBL/GenBank/DDBJ databases">
        <title>The complete genome of Chitinophaga pinensis DSM 2588.</title>
        <authorList>
            <consortium name="US DOE Joint Genome Institute (JGI-PGF)"/>
            <person name="Lucas S."/>
            <person name="Copeland A."/>
            <person name="Lapidus A."/>
            <person name="Glavina del Rio T."/>
            <person name="Dalin E."/>
            <person name="Tice H."/>
            <person name="Bruce D."/>
            <person name="Goodwin L."/>
            <person name="Pitluck S."/>
            <person name="Kyrpides N."/>
            <person name="Mavromatis K."/>
            <person name="Ivanova N."/>
            <person name="Mikhailova N."/>
            <person name="Sims D."/>
            <person name="Meinche L."/>
            <person name="Brettin T."/>
            <person name="Detter J.C."/>
            <person name="Han C."/>
            <person name="Larimer F."/>
            <person name="Land M."/>
            <person name="Hauser L."/>
            <person name="Markowitz V."/>
            <person name="Cheng J.-F."/>
            <person name="Hugenholtz P."/>
            <person name="Woyke T."/>
            <person name="Wu D."/>
            <person name="Spring S."/>
            <person name="Klenk H.-P."/>
            <person name="Eisen J.A."/>
        </authorList>
    </citation>
    <scope>NUCLEOTIDE SEQUENCE [LARGE SCALE GENOMIC DNA]</scope>
    <source>
        <strain evidence="3">ATCC 43595 / DSM 2588 / LMG 13176 / NBRC 15968 / NCIMB 11800 / UQM 2034</strain>
    </source>
</reference>
<reference evidence="2 3" key="2">
    <citation type="journal article" date="2010" name="Stand. Genomic Sci.">
        <title>Complete genome sequence of Chitinophaga pinensis type strain (UQM 2034).</title>
        <authorList>
            <person name="Glavina Del Rio T."/>
            <person name="Abt B."/>
            <person name="Spring S."/>
            <person name="Lapidus A."/>
            <person name="Nolan M."/>
            <person name="Tice H."/>
            <person name="Copeland A."/>
            <person name="Cheng J.F."/>
            <person name="Chen F."/>
            <person name="Bruce D."/>
            <person name="Goodwin L."/>
            <person name="Pitluck S."/>
            <person name="Ivanova N."/>
            <person name="Mavromatis K."/>
            <person name="Mikhailova N."/>
            <person name="Pati A."/>
            <person name="Chen A."/>
            <person name="Palaniappan K."/>
            <person name="Land M."/>
            <person name="Hauser L."/>
            <person name="Chang Y.J."/>
            <person name="Jeffries C.D."/>
            <person name="Chain P."/>
            <person name="Saunders E."/>
            <person name="Detter J.C."/>
            <person name="Brettin T."/>
            <person name="Rohde M."/>
            <person name="Goker M."/>
            <person name="Bristow J."/>
            <person name="Eisen J.A."/>
            <person name="Markowitz V."/>
            <person name="Hugenholtz P."/>
            <person name="Kyrpides N.C."/>
            <person name="Klenk H.P."/>
            <person name="Lucas S."/>
        </authorList>
    </citation>
    <scope>NUCLEOTIDE SEQUENCE [LARGE SCALE GENOMIC DNA]</scope>
    <source>
        <strain evidence="3">ATCC 43595 / DSM 2588 / LMG 13176 / NBRC 15968 / NCIMB 11800 / UQM 2034</strain>
    </source>
</reference>
<organism evidence="2 3">
    <name type="scientific">Chitinophaga pinensis (strain ATCC 43595 / DSM 2588 / LMG 13176 / NBRC 15968 / NCIMB 11800 / UQM 2034)</name>
    <dbReference type="NCBI Taxonomy" id="485918"/>
    <lineage>
        <taxon>Bacteria</taxon>
        <taxon>Pseudomonadati</taxon>
        <taxon>Bacteroidota</taxon>
        <taxon>Chitinophagia</taxon>
        <taxon>Chitinophagales</taxon>
        <taxon>Chitinophagaceae</taxon>
        <taxon>Chitinophaga</taxon>
    </lineage>
</organism>
<feature type="region of interest" description="Disordered" evidence="1">
    <location>
        <begin position="121"/>
        <end position="351"/>
    </location>
</feature>
<accession>A0A979GWG6</accession>
<dbReference type="AlphaFoldDB" id="A0A979GWG6"/>
<dbReference type="RefSeq" id="WP_012792152.1">
    <property type="nucleotide sequence ID" value="NC_013132.1"/>
</dbReference>
<feature type="compositionally biased region" description="Polar residues" evidence="1">
    <location>
        <begin position="342"/>
        <end position="351"/>
    </location>
</feature>
<feature type="compositionally biased region" description="Low complexity" evidence="1">
    <location>
        <begin position="194"/>
        <end position="205"/>
    </location>
</feature>
<feature type="compositionally biased region" description="Polar residues" evidence="1">
    <location>
        <begin position="207"/>
        <end position="242"/>
    </location>
</feature>
<feature type="compositionally biased region" description="Polar residues" evidence="1">
    <location>
        <begin position="316"/>
        <end position="331"/>
    </location>
</feature>
<feature type="compositionally biased region" description="Polar residues" evidence="1">
    <location>
        <begin position="174"/>
        <end position="192"/>
    </location>
</feature>
<dbReference type="Proteomes" id="UP000002215">
    <property type="component" value="Chromosome"/>
</dbReference>
<evidence type="ECO:0000256" key="1">
    <source>
        <dbReference type="SAM" id="MobiDB-lite"/>
    </source>
</evidence>
<dbReference type="EMBL" id="CP001699">
    <property type="protein sequence ID" value="ACU61984.1"/>
    <property type="molecule type" value="Genomic_DNA"/>
</dbReference>